<dbReference type="InterPro" id="IPR013212">
    <property type="entry name" value="Mad3/Bub1_I"/>
</dbReference>
<dbReference type="GO" id="GO:0032991">
    <property type="term" value="C:protein-containing complex"/>
    <property type="evidence" value="ECO:0007669"/>
    <property type="project" value="UniProtKB-ARBA"/>
</dbReference>
<proteinExistence type="predicted"/>
<keyword evidence="2" id="KW-0808">Transferase</keyword>
<evidence type="ECO:0000313" key="3">
    <source>
        <dbReference type="Proteomes" id="UP000762676"/>
    </source>
</evidence>
<dbReference type="EMBL" id="BMAT01003620">
    <property type="protein sequence ID" value="GFR58880.1"/>
    <property type="molecule type" value="Genomic_DNA"/>
</dbReference>
<dbReference type="GO" id="GO:0051754">
    <property type="term" value="P:meiotic sister chromatid cohesion, centromeric"/>
    <property type="evidence" value="ECO:0007669"/>
    <property type="project" value="TreeGrafter"/>
</dbReference>
<dbReference type="Proteomes" id="UP000762676">
    <property type="component" value="Unassembled WGS sequence"/>
</dbReference>
<sequence length="262" mass="30007">MELRTYSGDDPFDVWDRYIKWTEQYYPKGGHEGQLMKLIEQCLKLFQNDPKYSNDHRFIQVWLKFANLTEDPVEVFKYMFDIGVGSAVAQVYIEWATALERNGDMKRADAIYFEGLNRCTQNKDLIKQSLLQFQSRVAQKITFQAKEHKTSSLLGKDEKETRSALSRLKTHGNRQKVGVTRTGNASLGFAGTYKSSQAAAPKQKPVKSFDIFCDENVPPSLQPQQTEEWQSLPVKAAVNRENEKKPGIWKGVKVNGFICILI</sequence>
<keyword evidence="2" id="KW-0418">Kinase</keyword>
<dbReference type="Pfam" id="PF08311">
    <property type="entry name" value="Mad3_BUB1_I"/>
    <property type="match status" value="1"/>
</dbReference>
<evidence type="ECO:0000313" key="2">
    <source>
        <dbReference type="EMBL" id="GFR58880.1"/>
    </source>
</evidence>
<dbReference type="PANTHER" id="PTHR14030">
    <property type="entry name" value="MITOTIC CHECKPOINT SERINE/THREONINE-PROTEIN KINASE BUB1"/>
    <property type="match status" value="1"/>
</dbReference>
<dbReference type="PROSITE" id="PS51489">
    <property type="entry name" value="BUB1_N"/>
    <property type="match status" value="1"/>
</dbReference>
<dbReference type="Gene3D" id="1.25.40.430">
    <property type="match status" value="1"/>
</dbReference>
<evidence type="ECO:0000259" key="1">
    <source>
        <dbReference type="PROSITE" id="PS51489"/>
    </source>
</evidence>
<accession>A0AAV4EDN0</accession>
<feature type="domain" description="BUB1 N-terminal" evidence="1">
    <location>
        <begin position="1"/>
        <end position="161"/>
    </location>
</feature>
<dbReference type="GO" id="GO:0004672">
    <property type="term" value="F:protein kinase activity"/>
    <property type="evidence" value="ECO:0007669"/>
    <property type="project" value="TreeGrafter"/>
</dbReference>
<name>A0AAV4EDN0_9GAST</name>
<reference evidence="2 3" key="1">
    <citation type="journal article" date="2021" name="Elife">
        <title>Chloroplast acquisition without the gene transfer in kleptoplastic sea slugs, Plakobranchus ocellatus.</title>
        <authorList>
            <person name="Maeda T."/>
            <person name="Takahashi S."/>
            <person name="Yoshida T."/>
            <person name="Shimamura S."/>
            <person name="Takaki Y."/>
            <person name="Nagai Y."/>
            <person name="Toyoda A."/>
            <person name="Suzuki Y."/>
            <person name="Arimoto A."/>
            <person name="Ishii H."/>
            <person name="Satoh N."/>
            <person name="Nishiyama T."/>
            <person name="Hasebe M."/>
            <person name="Maruyama T."/>
            <person name="Minagawa J."/>
            <person name="Obokata J."/>
            <person name="Shigenobu S."/>
        </authorList>
    </citation>
    <scope>NUCLEOTIDE SEQUENCE [LARGE SCALE GENOMIC DNA]</scope>
</reference>
<comment type="caution">
    <text evidence="2">The sequence shown here is derived from an EMBL/GenBank/DDBJ whole genome shotgun (WGS) entry which is preliminary data.</text>
</comment>
<dbReference type="PANTHER" id="PTHR14030:SF4">
    <property type="entry name" value="BUB1 KINASE, ISOFORM A-RELATED"/>
    <property type="match status" value="1"/>
</dbReference>
<dbReference type="InterPro" id="IPR015661">
    <property type="entry name" value="Bub1/Mad3"/>
</dbReference>
<dbReference type="GO" id="GO:0005634">
    <property type="term" value="C:nucleus"/>
    <property type="evidence" value="ECO:0007669"/>
    <property type="project" value="TreeGrafter"/>
</dbReference>
<dbReference type="AlphaFoldDB" id="A0AAV4EDN0"/>
<protein>
    <submittedName>
        <fullName evidence="2">Mitotic checkpoint serine/threonine-protein kinase BUB1-like</fullName>
    </submittedName>
</protein>
<dbReference type="SMART" id="SM00777">
    <property type="entry name" value="Mad3_BUB1_I"/>
    <property type="match status" value="1"/>
</dbReference>
<keyword evidence="3" id="KW-1185">Reference proteome</keyword>
<gene>
    <name evidence="2" type="ORF">ElyMa_001780700</name>
</gene>
<dbReference type="GO" id="GO:0007094">
    <property type="term" value="P:mitotic spindle assembly checkpoint signaling"/>
    <property type="evidence" value="ECO:0007669"/>
    <property type="project" value="InterPro"/>
</dbReference>
<organism evidence="2 3">
    <name type="scientific">Elysia marginata</name>
    <dbReference type="NCBI Taxonomy" id="1093978"/>
    <lineage>
        <taxon>Eukaryota</taxon>
        <taxon>Metazoa</taxon>
        <taxon>Spiralia</taxon>
        <taxon>Lophotrochozoa</taxon>
        <taxon>Mollusca</taxon>
        <taxon>Gastropoda</taxon>
        <taxon>Heterobranchia</taxon>
        <taxon>Euthyneura</taxon>
        <taxon>Panpulmonata</taxon>
        <taxon>Sacoglossa</taxon>
        <taxon>Placobranchoidea</taxon>
        <taxon>Plakobranchidae</taxon>
        <taxon>Elysia</taxon>
    </lineage>
</organism>